<keyword evidence="4" id="KW-1185">Reference proteome</keyword>
<keyword evidence="2" id="KW-0812">Transmembrane</keyword>
<keyword evidence="2" id="KW-0472">Membrane</keyword>
<feature type="transmembrane region" description="Helical" evidence="2">
    <location>
        <begin position="34"/>
        <end position="54"/>
    </location>
</feature>
<protein>
    <submittedName>
        <fullName evidence="3">Uncharacterized protein</fullName>
    </submittedName>
</protein>
<gene>
    <name evidence="3" type="ORF">Hamer_G025706</name>
</gene>
<name>A0A8J5MSB3_HOMAM</name>
<dbReference type="EMBL" id="JAHLQT010029082">
    <property type="protein sequence ID" value="KAG7161511.1"/>
    <property type="molecule type" value="Genomic_DNA"/>
</dbReference>
<comment type="caution">
    <text evidence="3">The sequence shown here is derived from an EMBL/GenBank/DDBJ whole genome shotgun (WGS) entry which is preliminary data.</text>
</comment>
<feature type="region of interest" description="Disordered" evidence="1">
    <location>
        <begin position="1"/>
        <end position="21"/>
    </location>
</feature>
<sequence length="79" mass="8666">MRGGGRRGKGEKENVGDGLGDGMRRWESMGGGKVFICLHLIVTSDFLSLLMWNIGTVFAEHWAERVPGRAVATHPLVIM</sequence>
<reference evidence="3" key="1">
    <citation type="journal article" date="2021" name="Sci. Adv.">
        <title>The American lobster genome reveals insights on longevity, neural, and immune adaptations.</title>
        <authorList>
            <person name="Polinski J.M."/>
            <person name="Zimin A.V."/>
            <person name="Clark K.F."/>
            <person name="Kohn A.B."/>
            <person name="Sadowski N."/>
            <person name="Timp W."/>
            <person name="Ptitsyn A."/>
            <person name="Khanna P."/>
            <person name="Romanova D.Y."/>
            <person name="Williams P."/>
            <person name="Greenwood S.J."/>
            <person name="Moroz L.L."/>
            <person name="Walt D.R."/>
            <person name="Bodnar A.G."/>
        </authorList>
    </citation>
    <scope>NUCLEOTIDE SEQUENCE</scope>
    <source>
        <strain evidence="3">GMGI-L3</strain>
    </source>
</reference>
<evidence type="ECO:0000313" key="4">
    <source>
        <dbReference type="Proteomes" id="UP000747542"/>
    </source>
</evidence>
<dbReference type="Proteomes" id="UP000747542">
    <property type="component" value="Unassembled WGS sequence"/>
</dbReference>
<proteinExistence type="predicted"/>
<evidence type="ECO:0000256" key="1">
    <source>
        <dbReference type="SAM" id="MobiDB-lite"/>
    </source>
</evidence>
<keyword evidence="2" id="KW-1133">Transmembrane helix</keyword>
<dbReference type="AlphaFoldDB" id="A0A8J5MSB3"/>
<accession>A0A8J5MSB3</accession>
<evidence type="ECO:0000313" key="3">
    <source>
        <dbReference type="EMBL" id="KAG7161511.1"/>
    </source>
</evidence>
<evidence type="ECO:0000256" key="2">
    <source>
        <dbReference type="SAM" id="Phobius"/>
    </source>
</evidence>
<organism evidence="3 4">
    <name type="scientific">Homarus americanus</name>
    <name type="common">American lobster</name>
    <dbReference type="NCBI Taxonomy" id="6706"/>
    <lineage>
        <taxon>Eukaryota</taxon>
        <taxon>Metazoa</taxon>
        <taxon>Ecdysozoa</taxon>
        <taxon>Arthropoda</taxon>
        <taxon>Crustacea</taxon>
        <taxon>Multicrustacea</taxon>
        <taxon>Malacostraca</taxon>
        <taxon>Eumalacostraca</taxon>
        <taxon>Eucarida</taxon>
        <taxon>Decapoda</taxon>
        <taxon>Pleocyemata</taxon>
        <taxon>Astacidea</taxon>
        <taxon>Nephropoidea</taxon>
        <taxon>Nephropidae</taxon>
        <taxon>Homarus</taxon>
    </lineage>
</organism>